<evidence type="ECO:0000313" key="2">
    <source>
        <dbReference type="EMBL" id="CAA0129487.1"/>
    </source>
</evidence>
<dbReference type="AlphaFoldDB" id="A0A5S9R6N6"/>
<dbReference type="InterPro" id="IPR007048">
    <property type="entry name" value="IraD/Gp25-like"/>
</dbReference>
<dbReference type="Gene3D" id="3.10.450.40">
    <property type="match status" value="1"/>
</dbReference>
<dbReference type="EMBL" id="CACSAS010000032">
    <property type="protein sequence ID" value="CAA0129487.1"/>
    <property type="molecule type" value="Genomic_DNA"/>
</dbReference>
<dbReference type="RefSeq" id="WP_159602365.1">
    <property type="nucleotide sequence ID" value="NZ_CACSAS010000032.1"/>
</dbReference>
<name>A0A5S9R6N6_9HYPH</name>
<protein>
    <recommendedName>
        <fullName evidence="1">IraD/Gp25-like domain-containing protein</fullName>
    </recommendedName>
</protein>
<feature type="domain" description="IraD/Gp25-like" evidence="1">
    <location>
        <begin position="16"/>
        <end position="96"/>
    </location>
</feature>
<accession>A0A5S9R6N6</accession>
<evidence type="ECO:0000259" key="1">
    <source>
        <dbReference type="Pfam" id="PF04965"/>
    </source>
</evidence>
<keyword evidence="3" id="KW-1185">Reference proteome</keyword>
<dbReference type="SUPFAM" id="SSF160719">
    <property type="entry name" value="gpW/gp25-like"/>
    <property type="match status" value="1"/>
</dbReference>
<organism evidence="2 3">
    <name type="scientific">Starkeya nomas</name>
    <dbReference type="NCBI Taxonomy" id="2666134"/>
    <lineage>
        <taxon>Bacteria</taxon>
        <taxon>Pseudomonadati</taxon>
        <taxon>Pseudomonadota</taxon>
        <taxon>Alphaproteobacteria</taxon>
        <taxon>Hyphomicrobiales</taxon>
        <taxon>Xanthobacteraceae</taxon>
        <taxon>Starkeya</taxon>
    </lineage>
</organism>
<sequence length="119" mass="12996">MAGVNAIDGTLIDGFDHVVQSIRDILLTPIGTRVMLRDYGSRLPGMLDHPLNAATVIDATIALAEALDRWEPRFRLRYVEVISQGTDGILGIDLTGTWYPRGHLGDFTPAGEHSTRVLA</sequence>
<reference evidence="2 3" key="1">
    <citation type="submission" date="2019-12" db="EMBL/GenBank/DDBJ databases">
        <authorList>
            <person name="Reyes-Prieto M."/>
        </authorList>
    </citation>
    <scope>NUCLEOTIDE SEQUENCE [LARGE SCALE GENOMIC DNA]</scope>
    <source>
        <strain evidence="2">HF14-78462</strain>
    </source>
</reference>
<evidence type="ECO:0000313" key="3">
    <source>
        <dbReference type="Proteomes" id="UP000433050"/>
    </source>
</evidence>
<gene>
    <name evidence="2" type="ORF">STARVERO_04518</name>
</gene>
<dbReference type="Pfam" id="PF04965">
    <property type="entry name" value="GPW_gp25"/>
    <property type="match status" value="1"/>
</dbReference>
<proteinExistence type="predicted"/>
<dbReference type="Proteomes" id="UP000433050">
    <property type="component" value="Unassembled WGS sequence"/>
</dbReference>